<feature type="short sequence motif" description="LXXLL motif" evidence="3">
    <location>
        <begin position="258"/>
        <end position="262"/>
    </location>
</feature>
<evidence type="ECO:0000256" key="2">
    <source>
        <dbReference type="ARBA" id="ARBA00023163"/>
    </source>
</evidence>
<accession>A0A2G9GNX4</accession>
<evidence type="ECO:0000313" key="5">
    <source>
        <dbReference type="EMBL" id="PIN07011.1"/>
    </source>
</evidence>
<keyword evidence="6" id="KW-1185">Reference proteome</keyword>
<dbReference type="OrthoDB" id="1882904at2759"/>
<proteinExistence type="inferred from homology"/>
<feature type="region of interest" description="Disordered" evidence="4">
    <location>
        <begin position="1"/>
        <end position="33"/>
    </location>
</feature>
<dbReference type="Proteomes" id="UP000231279">
    <property type="component" value="Unassembled WGS sequence"/>
</dbReference>
<dbReference type="InterPro" id="IPR005202">
    <property type="entry name" value="TF_GRAS"/>
</dbReference>
<evidence type="ECO:0000256" key="4">
    <source>
        <dbReference type="SAM" id="MobiDB-lite"/>
    </source>
</evidence>
<evidence type="ECO:0000256" key="1">
    <source>
        <dbReference type="ARBA" id="ARBA00023015"/>
    </source>
</evidence>
<comment type="caution">
    <text evidence="5">The sequence shown here is derived from an EMBL/GenBank/DDBJ whole genome shotgun (WGS) entry which is preliminary data.</text>
</comment>
<organism evidence="5 6">
    <name type="scientific">Handroanthus impetiginosus</name>
    <dbReference type="NCBI Taxonomy" id="429701"/>
    <lineage>
        <taxon>Eukaryota</taxon>
        <taxon>Viridiplantae</taxon>
        <taxon>Streptophyta</taxon>
        <taxon>Embryophyta</taxon>
        <taxon>Tracheophyta</taxon>
        <taxon>Spermatophyta</taxon>
        <taxon>Magnoliopsida</taxon>
        <taxon>eudicotyledons</taxon>
        <taxon>Gunneridae</taxon>
        <taxon>Pentapetalae</taxon>
        <taxon>asterids</taxon>
        <taxon>lamiids</taxon>
        <taxon>Lamiales</taxon>
        <taxon>Bignoniaceae</taxon>
        <taxon>Crescentiina</taxon>
        <taxon>Tabebuia alliance</taxon>
        <taxon>Handroanthus</taxon>
    </lineage>
</organism>
<keyword evidence="1" id="KW-0805">Transcription regulation</keyword>
<feature type="compositionally biased region" description="Polar residues" evidence="4">
    <location>
        <begin position="1"/>
        <end position="12"/>
    </location>
</feature>
<dbReference type="EMBL" id="NKXS01004247">
    <property type="protein sequence ID" value="PIN07011.1"/>
    <property type="molecule type" value="Genomic_DNA"/>
</dbReference>
<dbReference type="PANTHER" id="PTHR31636">
    <property type="entry name" value="OSJNBA0084A10.13 PROTEIN-RELATED"/>
    <property type="match status" value="1"/>
</dbReference>
<sequence>MLGSFGSSSHMVTSATATEEEAPPPPNTYLHPHHHYHHQIHPWNSAPPPAHMRQLLITCAELIISRSDLSAAHRLISILSTNSSPYGDSTERLVHQFTKALALRLDPHTAATSNITVDDFGSNGKALIQSSYLSLNQVTPFIRFSHLTSNQAILEAIQGQQAIHIFDFDIKHGVQWPPLMQAVADHCPPPSLRITATGTDLETLQQTGDRLSKFAHSLGLRFQFHPIILHINEDPISITSSLVLLPEETLVINCVHYLHRLLKDSDRLCLFLHHIKAMNPRVLTVAEREANHNHPIFRQRFVEALDHYTAVFDSLEATLPPTSAERMALEQIWFGEEIMNIVAAEGENRIETHERIRSWKMMLRNAGFSNIPLSRFAVSQAKLLLRLHYPSEGYQLGILDDSLFLGWQNQPLFSVSSWQ</sequence>
<protein>
    <submittedName>
        <fullName evidence="5">Uncharacterized protein</fullName>
    </submittedName>
</protein>
<evidence type="ECO:0000256" key="3">
    <source>
        <dbReference type="PROSITE-ProRule" id="PRU01191"/>
    </source>
</evidence>
<comment type="caution">
    <text evidence="3">Lacks conserved residue(s) required for the propagation of feature annotation.</text>
</comment>
<dbReference type="AlphaFoldDB" id="A0A2G9GNX4"/>
<comment type="similarity">
    <text evidence="3">Belongs to the GRAS family.</text>
</comment>
<dbReference type="Pfam" id="PF03514">
    <property type="entry name" value="GRAS"/>
    <property type="match status" value="1"/>
</dbReference>
<gene>
    <name evidence="5" type="ORF">CDL12_20428</name>
</gene>
<feature type="region of interest" description="SAW" evidence="3">
    <location>
        <begin position="343"/>
        <end position="419"/>
    </location>
</feature>
<name>A0A2G9GNX4_9LAMI</name>
<dbReference type="PROSITE" id="PS50985">
    <property type="entry name" value="GRAS"/>
    <property type="match status" value="1"/>
</dbReference>
<reference evidence="6" key="1">
    <citation type="journal article" date="2018" name="Gigascience">
        <title>Genome assembly of the Pink Ipe (Handroanthus impetiginosus, Bignoniaceae), a highly valued, ecologically keystone Neotropical timber forest tree.</title>
        <authorList>
            <person name="Silva-Junior O.B."/>
            <person name="Grattapaglia D."/>
            <person name="Novaes E."/>
            <person name="Collevatti R.G."/>
        </authorList>
    </citation>
    <scope>NUCLEOTIDE SEQUENCE [LARGE SCALE GENOMIC DNA]</scope>
    <source>
        <strain evidence="6">cv. UFG-1</strain>
    </source>
</reference>
<keyword evidence="2" id="KW-0804">Transcription</keyword>
<dbReference type="STRING" id="429701.A0A2G9GNX4"/>
<evidence type="ECO:0000313" key="6">
    <source>
        <dbReference type="Proteomes" id="UP000231279"/>
    </source>
</evidence>